<dbReference type="AlphaFoldDB" id="A0A2T0QEP9"/>
<dbReference type="CDD" id="cd16913">
    <property type="entry name" value="YkuD_like"/>
    <property type="match status" value="1"/>
</dbReference>
<evidence type="ECO:0000259" key="9">
    <source>
        <dbReference type="PROSITE" id="PS52029"/>
    </source>
</evidence>
<proteinExistence type="predicted"/>
<keyword evidence="2" id="KW-0808">Transferase</keyword>
<dbReference type="GO" id="GO:0018104">
    <property type="term" value="P:peptidoglycan-protein cross-linking"/>
    <property type="evidence" value="ECO:0007669"/>
    <property type="project" value="TreeGrafter"/>
</dbReference>
<dbReference type="GO" id="GO:0071972">
    <property type="term" value="F:peptidoglycan L,D-transpeptidase activity"/>
    <property type="evidence" value="ECO:0007669"/>
    <property type="project" value="TreeGrafter"/>
</dbReference>
<dbReference type="Proteomes" id="UP000237846">
    <property type="component" value="Unassembled WGS sequence"/>
</dbReference>
<sequence>MRPSPPTPNSARPTGLLRPLAAAAALAALTACGPAAGDTGAAGPEAAGTQAAGTGAATEAQEQIATVVGDGIEIRDEPDGEVVETLASPNDLGADRAFLVERDEGEWLEVLLPVRPNGSTGWIRRDEVELTTTSLRLEVDMGDFAFAVFDGEQELRSGRIGIGVEDTPTPPGRYYFTELLQPPAPDGPYGAYAFGLSGFSPTLETFAGGPGQLAVHGTDDEAALGTQVSHGCVRVSNADITWMAENLPIGTPVEITE</sequence>
<feature type="active site" description="Proton donor/acceptor" evidence="6">
    <location>
        <position position="216"/>
    </location>
</feature>
<dbReference type="GO" id="GO:0008360">
    <property type="term" value="P:regulation of cell shape"/>
    <property type="evidence" value="ECO:0007669"/>
    <property type="project" value="UniProtKB-UniRule"/>
</dbReference>
<feature type="region of interest" description="Disordered" evidence="7">
    <location>
        <begin position="37"/>
        <end position="58"/>
    </location>
</feature>
<accession>A0A2T0QEP9</accession>
<feature type="domain" description="L,D-TPase catalytic" evidence="9">
    <location>
        <begin position="135"/>
        <end position="256"/>
    </location>
</feature>
<gene>
    <name evidence="10" type="ORF">CLV72_1011000</name>
</gene>
<comment type="caution">
    <text evidence="10">The sequence shown here is derived from an EMBL/GenBank/DDBJ whole genome shotgun (WGS) entry which is preliminary data.</text>
</comment>
<dbReference type="Pfam" id="PF03734">
    <property type="entry name" value="YkuD"/>
    <property type="match status" value="1"/>
</dbReference>
<dbReference type="InterPro" id="IPR050979">
    <property type="entry name" value="LD-transpeptidase"/>
</dbReference>
<dbReference type="InterPro" id="IPR005490">
    <property type="entry name" value="LD_TPept_cat_dom"/>
</dbReference>
<evidence type="ECO:0000256" key="2">
    <source>
        <dbReference type="ARBA" id="ARBA00022679"/>
    </source>
</evidence>
<dbReference type="PANTHER" id="PTHR30582:SF2">
    <property type="entry name" value="L,D-TRANSPEPTIDASE YCIB-RELATED"/>
    <property type="match status" value="1"/>
</dbReference>
<keyword evidence="11" id="KW-1185">Reference proteome</keyword>
<feature type="signal peptide" evidence="8">
    <location>
        <begin position="1"/>
        <end position="37"/>
    </location>
</feature>
<keyword evidence="8" id="KW-0732">Signal</keyword>
<feature type="active site" description="Nucleophile" evidence="6">
    <location>
        <position position="232"/>
    </location>
</feature>
<keyword evidence="5 6" id="KW-0961">Cell wall biogenesis/degradation</keyword>
<name>A0A2T0QEP9_9ACTN</name>
<evidence type="ECO:0000256" key="6">
    <source>
        <dbReference type="PROSITE-ProRule" id="PRU01373"/>
    </source>
</evidence>
<evidence type="ECO:0000256" key="5">
    <source>
        <dbReference type="ARBA" id="ARBA00023316"/>
    </source>
</evidence>
<protein>
    <submittedName>
        <fullName evidence="10">L,D-transpeptidase-like protein</fullName>
    </submittedName>
</protein>
<dbReference type="PANTHER" id="PTHR30582">
    <property type="entry name" value="L,D-TRANSPEPTIDASE"/>
    <property type="match status" value="1"/>
</dbReference>
<dbReference type="GO" id="GO:0071555">
    <property type="term" value="P:cell wall organization"/>
    <property type="evidence" value="ECO:0007669"/>
    <property type="project" value="UniProtKB-UniRule"/>
</dbReference>
<dbReference type="GO" id="GO:0005576">
    <property type="term" value="C:extracellular region"/>
    <property type="evidence" value="ECO:0007669"/>
    <property type="project" value="TreeGrafter"/>
</dbReference>
<evidence type="ECO:0000313" key="11">
    <source>
        <dbReference type="Proteomes" id="UP000237846"/>
    </source>
</evidence>
<reference evidence="10 11" key="1">
    <citation type="submission" date="2018-03" db="EMBL/GenBank/DDBJ databases">
        <title>Genomic Encyclopedia of Archaeal and Bacterial Type Strains, Phase II (KMG-II): from individual species to whole genera.</title>
        <authorList>
            <person name="Goeker M."/>
        </authorList>
    </citation>
    <scope>NUCLEOTIDE SEQUENCE [LARGE SCALE GENOMIC DNA]</scope>
    <source>
        <strain evidence="10 11">DSM 45601</strain>
    </source>
</reference>
<comment type="pathway">
    <text evidence="1 6">Cell wall biogenesis; peptidoglycan biosynthesis.</text>
</comment>
<evidence type="ECO:0000313" key="10">
    <source>
        <dbReference type="EMBL" id="PRY02398.1"/>
    </source>
</evidence>
<evidence type="ECO:0000256" key="4">
    <source>
        <dbReference type="ARBA" id="ARBA00022984"/>
    </source>
</evidence>
<keyword evidence="3 6" id="KW-0133">Cell shape</keyword>
<dbReference type="Gene3D" id="2.40.440.10">
    <property type="entry name" value="L,D-transpeptidase catalytic domain-like"/>
    <property type="match status" value="1"/>
</dbReference>
<dbReference type="SUPFAM" id="SSF141523">
    <property type="entry name" value="L,D-transpeptidase catalytic domain-like"/>
    <property type="match status" value="1"/>
</dbReference>
<dbReference type="PROSITE" id="PS52029">
    <property type="entry name" value="LD_TPASE"/>
    <property type="match status" value="1"/>
</dbReference>
<dbReference type="GO" id="GO:0016740">
    <property type="term" value="F:transferase activity"/>
    <property type="evidence" value="ECO:0007669"/>
    <property type="project" value="UniProtKB-KW"/>
</dbReference>
<evidence type="ECO:0000256" key="8">
    <source>
        <dbReference type="SAM" id="SignalP"/>
    </source>
</evidence>
<dbReference type="PROSITE" id="PS51257">
    <property type="entry name" value="PROKAR_LIPOPROTEIN"/>
    <property type="match status" value="1"/>
</dbReference>
<evidence type="ECO:0000256" key="3">
    <source>
        <dbReference type="ARBA" id="ARBA00022960"/>
    </source>
</evidence>
<dbReference type="EMBL" id="PVZC01000001">
    <property type="protein sequence ID" value="PRY02398.1"/>
    <property type="molecule type" value="Genomic_DNA"/>
</dbReference>
<dbReference type="UniPathway" id="UPA00219"/>
<dbReference type="RefSeq" id="WP_106239881.1">
    <property type="nucleotide sequence ID" value="NZ_PVZC01000001.1"/>
</dbReference>
<evidence type="ECO:0000256" key="7">
    <source>
        <dbReference type="SAM" id="MobiDB-lite"/>
    </source>
</evidence>
<feature type="chain" id="PRO_5015783926" evidence="8">
    <location>
        <begin position="38"/>
        <end position="257"/>
    </location>
</feature>
<dbReference type="InterPro" id="IPR038063">
    <property type="entry name" value="Transpep_catalytic_dom"/>
</dbReference>
<dbReference type="OrthoDB" id="5243103at2"/>
<organism evidence="10 11">
    <name type="scientific">Allonocardiopsis opalescens</name>
    <dbReference type="NCBI Taxonomy" id="1144618"/>
    <lineage>
        <taxon>Bacteria</taxon>
        <taxon>Bacillati</taxon>
        <taxon>Actinomycetota</taxon>
        <taxon>Actinomycetes</taxon>
        <taxon>Streptosporangiales</taxon>
        <taxon>Allonocardiopsis</taxon>
    </lineage>
</organism>
<evidence type="ECO:0000256" key="1">
    <source>
        <dbReference type="ARBA" id="ARBA00004752"/>
    </source>
</evidence>
<keyword evidence="4 6" id="KW-0573">Peptidoglycan synthesis</keyword>